<dbReference type="InterPro" id="IPR002880">
    <property type="entry name" value="Pyrv_Fd/Flavodoxin_OxRdtase_N"/>
</dbReference>
<dbReference type="PANTHER" id="PTHR32154:SF20">
    <property type="entry name" value="2-OXOGLUTARATE OXIDOREDUCTASE SUBUNIT KORA"/>
    <property type="match status" value="1"/>
</dbReference>
<accession>T0XZE6</accession>
<dbReference type="GO" id="GO:0016491">
    <property type="term" value="F:oxidoreductase activity"/>
    <property type="evidence" value="ECO:0007669"/>
    <property type="project" value="UniProtKB-KW"/>
</dbReference>
<dbReference type="GO" id="GO:0006979">
    <property type="term" value="P:response to oxidative stress"/>
    <property type="evidence" value="ECO:0007669"/>
    <property type="project" value="TreeGrafter"/>
</dbReference>
<dbReference type="InterPro" id="IPR033412">
    <property type="entry name" value="PFOR_II"/>
</dbReference>
<dbReference type="AlphaFoldDB" id="T0XZE6"/>
<feature type="domain" description="Pyruvate:ferredoxin oxidoreductase core" evidence="3">
    <location>
        <begin position="236"/>
        <end position="312"/>
    </location>
</feature>
<dbReference type="PANTHER" id="PTHR32154">
    <property type="entry name" value="PYRUVATE-FLAVODOXIN OXIDOREDUCTASE-RELATED"/>
    <property type="match status" value="1"/>
</dbReference>
<reference evidence="4" key="2">
    <citation type="journal article" date="2014" name="ISME J.">
        <title>Microbial stratification in low pH oxic and suboxic macroscopic growths along an acid mine drainage.</title>
        <authorList>
            <person name="Mendez-Garcia C."/>
            <person name="Mesa V."/>
            <person name="Sprenger R.R."/>
            <person name="Richter M."/>
            <person name="Diez M.S."/>
            <person name="Solano J."/>
            <person name="Bargiela R."/>
            <person name="Golyshina O.V."/>
            <person name="Manteca A."/>
            <person name="Ramos J.L."/>
            <person name="Gallego J.R."/>
            <person name="Llorente I."/>
            <person name="Martins Dos Santos V.A."/>
            <person name="Jensen O.N."/>
            <person name="Pelaez A.I."/>
            <person name="Sanchez J."/>
            <person name="Ferrer M."/>
        </authorList>
    </citation>
    <scope>NUCLEOTIDE SEQUENCE</scope>
</reference>
<proteinExistence type="predicted"/>
<organism evidence="4">
    <name type="scientific">mine drainage metagenome</name>
    <dbReference type="NCBI Taxonomy" id="410659"/>
    <lineage>
        <taxon>unclassified sequences</taxon>
        <taxon>metagenomes</taxon>
        <taxon>ecological metagenomes</taxon>
    </lineage>
</organism>
<feature type="non-terminal residue" evidence="4">
    <location>
        <position position="1"/>
    </location>
</feature>
<dbReference type="Gene3D" id="3.40.50.920">
    <property type="match status" value="1"/>
</dbReference>
<reference evidence="4" key="1">
    <citation type="submission" date="2013-08" db="EMBL/GenBank/DDBJ databases">
        <authorList>
            <person name="Mendez C."/>
            <person name="Richter M."/>
            <person name="Ferrer M."/>
            <person name="Sanchez J."/>
        </authorList>
    </citation>
    <scope>NUCLEOTIDE SEQUENCE</scope>
</reference>
<dbReference type="EMBL" id="AUZY01012724">
    <property type="protein sequence ID" value="EQD28191.1"/>
    <property type="molecule type" value="Genomic_DNA"/>
</dbReference>
<dbReference type="SUPFAM" id="SSF52922">
    <property type="entry name" value="TK C-terminal domain-like"/>
    <property type="match status" value="1"/>
</dbReference>
<evidence type="ECO:0000313" key="4">
    <source>
        <dbReference type="EMBL" id="EQD28191.1"/>
    </source>
</evidence>
<dbReference type="SUPFAM" id="SSF52518">
    <property type="entry name" value="Thiamin diphosphate-binding fold (THDP-binding)"/>
    <property type="match status" value="1"/>
</dbReference>
<comment type="caution">
    <text evidence="4">The sequence shown here is derived from an EMBL/GenBank/DDBJ whole genome shotgun (WGS) entry which is preliminary data.</text>
</comment>
<dbReference type="InterPro" id="IPR050722">
    <property type="entry name" value="Pyruvate:ferred/Flavod_OxRd"/>
</dbReference>
<name>T0XZE6_9ZZZZ</name>
<evidence type="ECO:0000259" key="3">
    <source>
        <dbReference type="Pfam" id="PF17147"/>
    </source>
</evidence>
<evidence type="ECO:0000256" key="1">
    <source>
        <dbReference type="ARBA" id="ARBA00023002"/>
    </source>
</evidence>
<sequence>LPAFQGVVRQAEDELAAINMIIGAAYAGARVMTSTSGPGLSLMTEGIGHAGAAEIPIVIADCARVGPSTGQPTRHEQSDLAHLANLGHGEFPRFILAPATPLECFQLTVDALNIADKWRAPVILLLDQALCQNTTTSPPYDLAGIHMVRGRRLSGADLEKMTEYKGYAFTANSGSPIAPPGTPGVWSQVTGNEHDEWGHVSVNPENRLKMMTKRMGKMVAAVPDLPAGKYFGEPHAKIGIIGYGSTIGPILEAQERLKTRGIHTRFYQPRTLWPVPGHELDPFLHAVDVAYVVENNYTGQFARLIRETVPWHHAKLRSILRYDGFSFRSPDIVRPITEGV</sequence>
<keyword evidence="1" id="KW-0560">Oxidoreductase</keyword>
<dbReference type="InterPro" id="IPR029061">
    <property type="entry name" value="THDP-binding"/>
</dbReference>
<dbReference type="Pfam" id="PF17147">
    <property type="entry name" value="PFOR_II"/>
    <property type="match status" value="1"/>
</dbReference>
<keyword evidence="4" id="KW-0670">Pyruvate</keyword>
<gene>
    <name evidence="4" type="ORF">B1B_18959</name>
</gene>
<dbReference type="CDD" id="cd07034">
    <property type="entry name" value="TPP_PYR_PFOR_IOR-alpha_like"/>
    <property type="match status" value="1"/>
</dbReference>
<feature type="domain" description="Pyruvate flavodoxin/ferredoxin oxidoreductase pyrimidine binding" evidence="2">
    <location>
        <begin position="7"/>
        <end position="211"/>
    </location>
</feature>
<evidence type="ECO:0000259" key="2">
    <source>
        <dbReference type="Pfam" id="PF01855"/>
    </source>
</evidence>
<dbReference type="Gene3D" id="3.40.50.970">
    <property type="match status" value="1"/>
</dbReference>
<dbReference type="InterPro" id="IPR009014">
    <property type="entry name" value="Transketo_C/PFOR_II"/>
</dbReference>
<protein>
    <submittedName>
        <fullName evidence="4">Pyruvate flavodoxin/ferredoxin oxidoreductase domain-containing protein</fullName>
    </submittedName>
</protein>
<dbReference type="Pfam" id="PF01855">
    <property type="entry name" value="POR_N"/>
    <property type="match status" value="1"/>
</dbReference>